<accession>A0A8S4FRK3</accession>
<evidence type="ECO:0000256" key="2">
    <source>
        <dbReference type="SAM" id="SignalP"/>
    </source>
</evidence>
<comment type="caution">
    <text evidence="3">The sequence shown here is derived from an EMBL/GenBank/DDBJ whole genome shotgun (WGS) entry which is preliminary data.</text>
</comment>
<keyword evidence="2" id="KW-0732">Signal</keyword>
<evidence type="ECO:0000313" key="3">
    <source>
        <dbReference type="EMBL" id="CAG9131202.1"/>
    </source>
</evidence>
<organism evidence="3 4">
    <name type="scientific">Plutella xylostella</name>
    <name type="common">Diamondback moth</name>
    <name type="synonym">Plutella maculipennis</name>
    <dbReference type="NCBI Taxonomy" id="51655"/>
    <lineage>
        <taxon>Eukaryota</taxon>
        <taxon>Metazoa</taxon>
        <taxon>Ecdysozoa</taxon>
        <taxon>Arthropoda</taxon>
        <taxon>Hexapoda</taxon>
        <taxon>Insecta</taxon>
        <taxon>Pterygota</taxon>
        <taxon>Neoptera</taxon>
        <taxon>Endopterygota</taxon>
        <taxon>Lepidoptera</taxon>
        <taxon>Glossata</taxon>
        <taxon>Ditrysia</taxon>
        <taxon>Yponomeutoidea</taxon>
        <taxon>Plutellidae</taxon>
        <taxon>Plutella</taxon>
    </lineage>
</organism>
<feature type="signal peptide" evidence="2">
    <location>
        <begin position="1"/>
        <end position="17"/>
    </location>
</feature>
<keyword evidence="4" id="KW-1185">Reference proteome</keyword>
<gene>
    <name evidence="3" type="ORF">PLXY2_LOCUS10175</name>
</gene>
<evidence type="ECO:0000256" key="1">
    <source>
        <dbReference type="SAM" id="MobiDB-lite"/>
    </source>
</evidence>
<proteinExistence type="predicted"/>
<dbReference type="AlphaFoldDB" id="A0A8S4FRK3"/>
<feature type="region of interest" description="Disordered" evidence="1">
    <location>
        <begin position="25"/>
        <end position="49"/>
    </location>
</feature>
<dbReference type="Proteomes" id="UP000653454">
    <property type="component" value="Unassembled WGS sequence"/>
</dbReference>
<sequence length="85" mass="9315">MKLWLAILLITASVCLAASASIKAPPSRDQLHHPLYRPAPNTPYQHPRKGETCKDGVCTKLPPGPNGCPECQYALPLDFTDDQFV</sequence>
<protein>
    <submittedName>
        <fullName evidence="3">(diamondback moth) hypothetical protein</fullName>
    </submittedName>
</protein>
<dbReference type="EMBL" id="CAJHNJ030000044">
    <property type="protein sequence ID" value="CAG9131202.1"/>
    <property type="molecule type" value="Genomic_DNA"/>
</dbReference>
<feature type="chain" id="PRO_5035809294" evidence="2">
    <location>
        <begin position="18"/>
        <end position="85"/>
    </location>
</feature>
<reference evidence="3" key="1">
    <citation type="submission" date="2020-11" db="EMBL/GenBank/DDBJ databases">
        <authorList>
            <person name="Whiteford S."/>
        </authorList>
    </citation>
    <scope>NUCLEOTIDE SEQUENCE</scope>
</reference>
<evidence type="ECO:0000313" key="4">
    <source>
        <dbReference type="Proteomes" id="UP000653454"/>
    </source>
</evidence>
<name>A0A8S4FRK3_PLUXY</name>